<evidence type="ECO:0000256" key="1">
    <source>
        <dbReference type="ARBA" id="ARBA00004533"/>
    </source>
</evidence>
<protein>
    <recommendedName>
        <fullName evidence="10">Type II secretion system protein K</fullName>
    </recommendedName>
</protein>
<dbReference type="GO" id="GO:0009306">
    <property type="term" value="P:protein secretion"/>
    <property type="evidence" value="ECO:0007669"/>
    <property type="project" value="InterPro"/>
</dbReference>
<evidence type="ECO:0000256" key="10">
    <source>
        <dbReference type="PIRNR" id="PIRNR002786"/>
    </source>
</evidence>
<feature type="transmembrane region" description="Helical" evidence="11">
    <location>
        <begin position="15"/>
        <end position="35"/>
    </location>
</feature>
<evidence type="ECO:0000256" key="3">
    <source>
        <dbReference type="ARBA" id="ARBA00022448"/>
    </source>
</evidence>
<evidence type="ECO:0000256" key="5">
    <source>
        <dbReference type="ARBA" id="ARBA00022519"/>
    </source>
</evidence>
<evidence type="ECO:0000259" key="12">
    <source>
        <dbReference type="Pfam" id="PF03934"/>
    </source>
</evidence>
<dbReference type="PANTHER" id="PTHR38831">
    <property type="entry name" value="TYPE II SECRETION SYSTEM PROTEIN K"/>
    <property type="match status" value="1"/>
</dbReference>
<organism evidence="14 15">
    <name type="scientific">Aquicella siphonis</name>
    <dbReference type="NCBI Taxonomy" id="254247"/>
    <lineage>
        <taxon>Bacteria</taxon>
        <taxon>Pseudomonadati</taxon>
        <taxon>Pseudomonadota</taxon>
        <taxon>Gammaproteobacteria</taxon>
        <taxon>Legionellales</taxon>
        <taxon>Coxiellaceae</taxon>
        <taxon>Aquicella</taxon>
    </lineage>
</organism>
<dbReference type="Proteomes" id="UP000324194">
    <property type="component" value="Chromosome 1"/>
</dbReference>
<evidence type="ECO:0000259" key="13">
    <source>
        <dbReference type="Pfam" id="PF21687"/>
    </source>
</evidence>
<evidence type="ECO:0000256" key="8">
    <source>
        <dbReference type="ARBA" id="ARBA00022989"/>
    </source>
</evidence>
<keyword evidence="8 11" id="KW-1133">Transmembrane helix</keyword>
<dbReference type="GO" id="GO:0005886">
    <property type="term" value="C:plasma membrane"/>
    <property type="evidence" value="ECO:0007669"/>
    <property type="project" value="UniProtKB-SubCell"/>
</dbReference>
<dbReference type="SUPFAM" id="SSF158544">
    <property type="entry name" value="GspK insert domain-like"/>
    <property type="match status" value="1"/>
</dbReference>
<dbReference type="AlphaFoldDB" id="A0A5E4PEP0"/>
<keyword evidence="9 10" id="KW-0472">Membrane</keyword>
<keyword evidence="6 11" id="KW-0812">Transmembrane</keyword>
<evidence type="ECO:0000256" key="9">
    <source>
        <dbReference type="ARBA" id="ARBA00023136"/>
    </source>
</evidence>
<dbReference type="Gene3D" id="3.30.1300.30">
    <property type="entry name" value="GSPII I/J protein-like"/>
    <property type="match status" value="1"/>
</dbReference>
<evidence type="ECO:0000256" key="7">
    <source>
        <dbReference type="ARBA" id="ARBA00022927"/>
    </source>
</evidence>
<dbReference type="OrthoDB" id="9788973at2"/>
<dbReference type="RefSeq" id="WP_148338043.1">
    <property type="nucleotide sequence ID" value="NZ_LR699119.1"/>
</dbReference>
<dbReference type="Gene3D" id="1.10.40.60">
    <property type="entry name" value="EpsJ-like"/>
    <property type="match status" value="2"/>
</dbReference>
<dbReference type="PIRSF" id="PIRSF002786">
    <property type="entry name" value="XcpX"/>
    <property type="match status" value="1"/>
</dbReference>
<dbReference type="InterPro" id="IPR038072">
    <property type="entry name" value="GspK_central_sf"/>
</dbReference>
<evidence type="ECO:0000256" key="4">
    <source>
        <dbReference type="ARBA" id="ARBA00022475"/>
    </source>
</evidence>
<keyword evidence="7" id="KW-0653">Protein transport</keyword>
<accession>A0A5E4PEP0</accession>
<dbReference type="Pfam" id="PF03934">
    <property type="entry name" value="T2SSK"/>
    <property type="match status" value="1"/>
</dbReference>
<keyword evidence="3 10" id="KW-0813">Transport</keyword>
<evidence type="ECO:0000256" key="2">
    <source>
        <dbReference type="ARBA" id="ARBA00007246"/>
    </source>
</evidence>
<evidence type="ECO:0000256" key="6">
    <source>
        <dbReference type="ARBA" id="ARBA00022692"/>
    </source>
</evidence>
<dbReference type="EMBL" id="LR699119">
    <property type="protein sequence ID" value="VVC75075.1"/>
    <property type="molecule type" value="Genomic_DNA"/>
</dbReference>
<evidence type="ECO:0000256" key="11">
    <source>
        <dbReference type="SAM" id="Phobius"/>
    </source>
</evidence>
<proteinExistence type="inferred from homology"/>
<reference evidence="14 15" key="1">
    <citation type="submission" date="2019-08" db="EMBL/GenBank/DDBJ databases">
        <authorList>
            <person name="Guy L."/>
        </authorList>
    </citation>
    <scope>NUCLEOTIDE SEQUENCE [LARGE SCALE GENOMIC DNA]</scope>
    <source>
        <strain evidence="14 15">SGT-108</strain>
    </source>
</reference>
<feature type="domain" description="T2SS protein K second SAM-like" evidence="12">
    <location>
        <begin position="211"/>
        <end position="264"/>
    </location>
</feature>
<keyword evidence="5 10" id="KW-0997">Cell inner membrane</keyword>
<sequence>MRRLTLPGLKSQRGVVIVVALFFVALVATMAYLMMARLERDTRRTSLLLRNAQAELLAQGSIDWAKEQLRDNLVRQKPNKPVDVMPARSPVNQVNGYAISSVIYDMQSRFNLNNLASPDAQADFKRLIQIVAPEVTEQQAQAIVLGVVDWITPGQQQNEFEKYYLSVSPPYRAAHRAMESASELQLVKGMSPALYARLKPFITALPNTTQINIQTAPPQVMAAMSPKMTLETGKAVDKIRAETVIPNVQAFLSLDLVKNHDMPAEKITTLSEYFLVETEVAIEKQHVVLYTLMNRSGNDGKSPVKIIWQSKSVPG</sequence>
<comment type="subcellular location">
    <subcellularLocation>
        <location evidence="1 10">Cell inner membrane</location>
    </subcellularLocation>
</comment>
<dbReference type="PANTHER" id="PTHR38831:SF1">
    <property type="entry name" value="TYPE II SECRETION SYSTEM PROTEIN K-RELATED"/>
    <property type="match status" value="1"/>
</dbReference>
<evidence type="ECO:0000313" key="15">
    <source>
        <dbReference type="Proteomes" id="UP000324194"/>
    </source>
</evidence>
<name>A0A5E4PEP0_9COXI</name>
<comment type="similarity">
    <text evidence="2 10">Belongs to the GSP K family.</text>
</comment>
<keyword evidence="4 10" id="KW-1003">Cell membrane</keyword>
<dbReference type="Pfam" id="PF21687">
    <property type="entry name" value="T2SSK_1st"/>
    <property type="match status" value="1"/>
</dbReference>
<dbReference type="KEGG" id="asip:AQUSIP_03510"/>
<evidence type="ECO:0000313" key="14">
    <source>
        <dbReference type="EMBL" id="VVC75075.1"/>
    </source>
</evidence>
<dbReference type="InterPro" id="IPR049179">
    <property type="entry name" value="T2SSK_SAM-like_2nd"/>
</dbReference>
<keyword evidence="15" id="KW-1185">Reference proteome</keyword>
<gene>
    <name evidence="14" type="ORF">AQUSIP_03510</name>
</gene>
<dbReference type="InterPro" id="IPR049031">
    <property type="entry name" value="T2SSK_SAM-like_1st"/>
</dbReference>
<dbReference type="NCBIfam" id="NF037980">
    <property type="entry name" value="T2SS_GspK"/>
    <property type="match status" value="1"/>
</dbReference>
<dbReference type="InterPro" id="IPR005628">
    <property type="entry name" value="GspK"/>
</dbReference>
<feature type="domain" description="T2SS protein K first SAM-like" evidence="13">
    <location>
        <begin position="108"/>
        <end position="207"/>
    </location>
</feature>